<feature type="compositionally biased region" description="Polar residues" evidence="1">
    <location>
        <begin position="36"/>
        <end position="52"/>
    </location>
</feature>
<evidence type="ECO:0000313" key="3">
    <source>
        <dbReference type="Proteomes" id="UP000663929"/>
    </source>
</evidence>
<sequence length="52" mass="5838">MKEKTEVNTRQLGEEPPKPPKKPWSTPVLQKEPTRHTGTNINGMGNDGTFFS</sequence>
<reference evidence="2" key="1">
    <citation type="submission" date="2021-03" db="EMBL/GenBank/DDBJ databases">
        <title>Acanthopleuribacteraceae sp. M133.</title>
        <authorList>
            <person name="Wang G."/>
        </authorList>
    </citation>
    <scope>NUCLEOTIDE SEQUENCE</scope>
    <source>
        <strain evidence="2">M133</strain>
    </source>
</reference>
<dbReference type="AlphaFoldDB" id="A0A8A4TFL1"/>
<protein>
    <submittedName>
        <fullName evidence="2">Uncharacterized protein</fullName>
    </submittedName>
</protein>
<dbReference type="EMBL" id="CP071793">
    <property type="protein sequence ID" value="QTD48423.1"/>
    <property type="molecule type" value="Genomic_DNA"/>
</dbReference>
<dbReference type="KEGG" id="scor:J3U87_22820"/>
<feature type="compositionally biased region" description="Basic and acidic residues" evidence="1">
    <location>
        <begin position="1"/>
        <end position="18"/>
    </location>
</feature>
<keyword evidence="3" id="KW-1185">Reference proteome</keyword>
<organism evidence="2 3">
    <name type="scientific">Sulfidibacter corallicola</name>
    <dbReference type="NCBI Taxonomy" id="2818388"/>
    <lineage>
        <taxon>Bacteria</taxon>
        <taxon>Pseudomonadati</taxon>
        <taxon>Acidobacteriota</taxon>
        <taxon>Holophagae</taxon>
        <taxon>Acanthopleuribacterales</taxon>
        <taxon>Acanthopleuribacteraceae</taxon>
        <taxon>Sulfidibacter</taxon>
    </lineage>
</organism>
<dbReference type="Proteomes" id="UP000663929">
    <property type="component" value="Chromosome"/>
</dbReference>
<accession>A0A8A4TFL1</accession>
<gene>
    <name evidence="2" type="ORF">J3U87_22820</name>
</gene>
<evidence type="ECO:0000256" key="1">
    <source>
        <dbReference type="SAM" id="MobiDB-lite"/>
    </source>
</evidence>
<feature type="region of interest" description="Disordered" evidence="1">
    <location>
        <begin position="1"/>
        <end position="52"/>
    </location>
</feature>
<proteinExistence type="predicted"/>
<evidence type="ECO:0000313" key="2">
    <source>
        <dbReference type="EMBL" id="QTD48423.1"/>
    </source>
</evidence>
<name>A0A8A4TFL1_SULCO</name>
<dbReference type="RefSeq" id="WP_237378074.1">
    <property type="nucleotide sequence ID" value="NZ_CP071793.1"/>
</dbReference>